<dbReference type="Pfam" id="PF08212">
    <property type="entry name" value="Lipocalin_2"/>
    <property type="match status" value="1"/>
</dbReference>
<dbReference type="InterPro" id="IPR000566">
    <property type="entry name" value="Lipocln_cytosolic_FA-bd_dom"/>
</dbReference>
<name>A0A6A5XDG4_9PLEO</name>
<evidence type="ECO:0000259" key="2">
    <source>
        <dbReference type="Pfam" id="PF08212"/>
    </source>
</evidence>
<dbReference type="GO" id="GO:0006629">
    <property type="term" value="P:lipid metabolic process"/>
    <property type="evidence" value="ECO:0007669"/>
    <property type="project" value="TreeGrafter"/>
</dbReference>
<proteinExistence type="predicted"/>
<dbReference type="GO" id="GO:0005737">
    <property type="term" value="C:cytoplasm"/>
    <property type="evidence" value="ECO:0007669"/>
    <property type="project" value="TreeGrafter"/>
</dbReference>
<feature type="signal peptide" evidence="1">
    <location>
        <begin position="1"/>
        <end position="17"/>
    </location>
</feature>
<feature type="chain" id="PRO_5025383209" evidence="1">
    <location>
        <begin position="18"/>
        <end position="195"/>
    </location>
</feature>
<dbReference type="Proteomes" id="UP000799778">
    <property type="component" value="Unassembled WGS sequence"/>
</dbReference>
<dbReference type="SUPFAM" id="SSF50814">
    <property type="entry name" value="Lipocalins"/>
    <property type="match status" value="1"/>
</dbReference>
<dbReference type="InterPro" id="IPR012674">
    <property type="entry name" value="Calycin"/>
</dbReference>
<accession>A0A6A5XDG4</accession>
<dbReference type="PANTHER" id="PTHR10612:SF34">
    <property type="entry name" value="APOLIPOPROTEIN D"/>
    <property type="match status" value="1"/>
</dbReference>
<dbReference type="AlphaFoldDB" id="A0A6A5XDG4"/>
<evidence type="ECO:0000256" key="1">
    <source>
        <dbReference type="SAM" id="SignalP"/>
    </source>
</evidence>
<gene>
    <name evidence="3" type="ORF">BU24DRAFT_51725</name>
</gene>
<feature type="domain" description="Lipocalin/cytosolic fatty-acid binding" evidence="2">
    <location>
        <begin position="51"/>
        <end position="180"/>
    </location>
</feature>
<dbReference type="EMBL" id="ML978075">
    <property type="protein sequence ID" value="KAF2011038.1"/>
    <property type="molecule type" value="Genomic_DNA"/>
</dbReference>
<dbReference type="Gene3D" id="2.40.128.20">
    <property type="match status" value="1"/>
</dbReference>
<keyword evidence="4" id="KW-1185">Reference proteome</keyword>
<sequence length="195" mass="20597">MHAVLGLLASFGLAASAAVIPRAEQTAGREVVPAYYDGQCFYPVPDPSFVLEEYLGTWYQVAGTPFGETSGAKCVTAEYQANDDGTVKVINTATAGGRSVGANGTAAPVSAQYGFGGAFVVSFPESSPAECPGPNYIVQEYGGDYAIVQTQEWGVLYILSRERQPGQEQIDAWIQRAVCLGSNATVISMFDQEGC</sequence>
<evidence type="ECO:0000313" key="4">
    <source>
        <dbReference type="Proteomes" id="UP000799778"/>
    </source>
</evidence>
<dbReference type="RefSeq" id="XP_033379377.1">
    <property type="nucleotide sequence ID" value="XM_033534351.1"/>
</dbReference>
<reference evidence="3" key="1">
    <citation type="journal article" date="2020" name="Stud. Mycol.">
        <title>101 Dothideomycetes genomes: a test case for predicting lifestyles and emergence of pathogens.</title>
        <authorList>
            <person name="Haridas S."/>
            <person name="Albert R."/>
            <person name="Binder M."/>
            <person name="Bloem J."/>
            <person name="Labutti K."/>
            <person name="Salamov A."/>
            <person name="Andreopoulos B."/>
            <person name="Baker S."/>
            <person name="Barry K."/>
            <person name="Bills G."/>
            <person name="Bluhm B."/>
            <person name="Cannon C."/>
            <person name="Castanera R."/>
            <person name="Culley D."/>
            <person name="Daum C."/>
            <person name="Ezra D."/>
            <person name="Gonzalez J."/>
            <person name="Henrissat B."/>
            <person name="Kuo A."/>
            <person name="Liang C."/>
            <person name="Lipzen A."/>
            <person name="Lutzoni F."/>
            <person name="Magnuson J."/>
            <person name="Mondo S."/>
            <person name="Nolan M."/>
            <person name="Ohm R."/>
            <person name="Pangilinan J."/>
            <person name="Park H.-J."/>
            <person name="Ramirez L."/>
            <person name="Alfaro M."/>
            <person name="Sun H."/>
            <person name="Tritt A."/>
            <person name="Yoshinaga Y."/>
            <person name="Zwiers L.-H."/>
            <person name="Turgeon B."/>
            <person name="Goodwin S."/>
            <person name="Spatafora J."/>
            <person name="Crous P."/>
            <person name="Grigoriev I."/>
        </authorList>
    </citation>
    <scope>NUCLEOTIDE SEQUENCE</scope>
    <source>
        <strain evidence="3">CBS 175.79</strain>
    </source>
</reference>
<keyword evidence="1" id="KW-0732">Signal</keyword>
<dbReference type="PANTHER" id="PTHR10612">
    <property type="entry name" value="APOLIPOPROTEIN D"/>
    <property type="match status" value="1"/>
</dbReference>
<dbReference type="GeneID" id="54291748"/>
<dbReference type="OrthoDB" id="565904at2759"/>
<evidence type="ECO:0000313" key="3">
    <source>
        <dbReference type="EMBL" id="KAF2011038.1"/>
    </source>
</evidence>
<organism evidence="3 4">
    <name type="scientific">Aaosphaeria arxii CBS 175.79</name>
    <dbReference type="NCBI Taxonomy" id="1450172"/>
    <lineage>
        <taxon>Eukaryota</taxon>
        <taxon>Fungi</taxon>
        <taxon>Dikarya</taxon>
        <taxon>Ascomycota</taxon>
        <taxon>Pezizomycotina</taxon>
        <taxon>Dothideomycetes</taxon>
        <taxon>Pleosporomycetidae</taxon>
        <taxon>Pleosporales</taxon>
        <taxon>Pleosporales incertae sedis</taxon>
        <taxon>Aaosphaeria</taxon>
    </lineage>
</organism>
<protein>
    <submittedName>
        <fullName evidence="3">Calycin-like protein</fullName>
    </submittedName>
</protein>
<dbReference type="GO" id="GO:0000302">
    <property type="term" value="P:response to reactive oxygen species"/>
    <property type="evidence" value="ECO:0007669"/>
    <property type="project" value="TreeGrafter"/>
</dbReference>